<reference evidence="1 2" key="1">
    <citation type="journal article" date="2014" name="Nat. Commun.">
        <title>Klebsormidium flaccidum genome reveals primary factors for plant terrestrial adaptation.</title>
        <authorList>
            <person name="Hori K."/>
            <person name="Maruyama F."/>
            <person name="Fujisawa T."/>
            <person name="Togashi T."/>
            <person name="Yamamoto N."/>
            <person name="Seo M."/>
            <person name="Sato S."/>
            <person name="Yamada T."/>
            <person name="Mori H."/>
            <person name="Tajima N."/>
            <person name="Moriyama T."/>
            <person name="Ikeuchi M."/>
            <person name="Watanabe M."/>
            <person name="Wada H."/>
            <person name="Kobayashi K."/>
            <person name="Saito M."/>
            <person name="Masuda T."/>
            <person name="Sasaki-Sekimoto Y."/>
            <person name="Mashiguchi K."/>
            <person name="Awai K."/>
            <person name="Shimojima M."/>
            <person name="Masuda S."/>
            <person name="Iwai M."/>
            <person name="Nobusawa T."/>
            <person name="Narise T."/>
            <person name="Kondo S."/>
            <person name="Saito H."/>
            <person name="Sato R."/>
            <person name="Murakawa M."/>
            <person name="Ihara Y."/>
            <person name="Oshima-Yamada Y."/>
            <person name="Ohtaka K."/>
            <person name="Satoh M."/>
            <person name="Sonobe K."/>
            <person name="Ishii M."/>
            <person name="Ohtani R."/>
            <person name="Kanamori-Sato M."/>
            <person name="Honoki R."/>
            <person name="Miyazaki D."/>
            <person name="Mochizuki H."/>
            <person name="Umetsu J."/>
            <person name="Higashi K."/>
            <person name="Shibata D."/>
            <person name="Kamiya Y."/>
            <person name="Sato N."/>
            <person name="Nakamura Y."/>
            <person name="Tabata S."/>
            <person name="Ida S."/>
            <person name="Kurokawa K."/>
            <person name="Ohta H."/>
        </authorList>
    </citation>
    <scope>NUCLEOTIDE SEQUENCE [LARGE SCALE GENOMIC DNA]</scope>
    <source>
        <strain evidence="1 2">NIES-2285</strain>
    </source>
</reference>
<sequence length="159" mass="17837">MRAPRTDAHCLELSEDHLSPWARALDFGPAQVTMGLLILDEGEKMVGVEQNKGCARCWPTTRACLLSAFATINSDLAVTKLVEPILRRLDSGTGTGCHLRSTRRQYPRLDRAGTSTSVIGRSTTQGGWRGSLTVYRWGPAVERPSKRWRRRHNLLRCHQ</sequence>
<evidence type="ECO:0000313" key="1">
    <source>
        <dbReference type="EMBL" id="GAQ87611.1"/>
    </source>
</evidence>
<keyword evidence="2" id="KW-1185">Reference proteome</keyword>
<dbReference type="AlphaFoldDB" id="A0A1Y1IEU7"/>
<gene>
    <name evidence="1" type="ORF">KFL_003650020</name>
</gene>
<evidence type="ECO:0000313" key="2">
    <source>
        <dbReference type="Proteomes" id="UP000054558"/>
    </source>
</evidence>
<proteinExistence type="predicted"/>
<organism evidence="1 2">
    <name type="scientific">Klebsormidium nitens</name>
    <name type="common">Green alga</name>
    <name type="synonym">Ulothrix nitens</name>
    <dbReference type="NCBI Taxonomy" id="105231"/>
    <lineage>
        <taxon>Eukaryota</taxon>
        <taxon>Viridiplantae</taxon>
        <taxon>Streptophyta</taxon>
        <taxon>Klebsormidiophyceae</taxon>
        <taxon>Klebsormidiales</taxon>
        <taxon>Klebsormidiaceae</taxon>
        <taxon>Klebsormidium</taxon>
    </lineage>
</organism>
<dbReference type="Proteomes" id="UP000054558">
    <property type="component" value="Unassembled WGS sequence"/>
</dbReference>
<name>A0A1Y1IEU7_KLENI</name>
<accession>A0A1Y1IEU7</accession>
<dbReference type="EMBL" id="DF237314">
    <property type="protein sequence ID" value="GAQ87611.1"/>
    <property type="molecule type" value="Genomic_DNA"/>
</dbReference>
<protein>
    <submittedName>
        <fullName evidence="1">Uncharacterized protein</fullName>
    </submittedName>
</protein>